<sequence length="134" mass="15134">MADYLLDTHTLLWYAGADPRLPAAISQLIADPASRVVVSRASLWEITIKESLGKLILSQPHAQWMQMLRTYDFYILEITDAHLLTLSQLSQVKDHRDPFDRLLIAQALAERLTLVSRDGKFGAYAAIGLQLAWE</sequence>
<gene>
    <name evidence="2" type="ORF">HHL22_14515</name>
</gene>
<dbReference type="InterPro" id="IPR041705">
    <property type="entry name" value="PIN_Sll0205"/>
</dbReference>
<dbReference type="InterPro" id="IPR002716">
    <property type="entry name" value="PIN_dom"/>
</dbReference>
<dbReference type="CDD" id="cd09872">
    <property type="entry name" value="PIN_Sll0205-like"/>
    <property type="match status" value="1"/>
</dbReference>
<evidence type="ECO:0000313" key="2">
    <source>
        <dbReference type="EMBL" id="NML66422.1"/>
    </source>
</evidence>
<dbReference type="EMBL" id="JABBGH010000002">
    <property type="protein sequence ID" value="NML66422.1"/>
    <property type="molecule type" value="Genomic_DNA"/>
</dbReference>
<protein>
    <submittedName>
        <fullName evidence="2">Type II toxin-antitoxin system VapC family toxin</fullName>
    </submittedName>
</protein>
<dbReference type="SUPFAM" id="SSF88723">
    <property type="entry name" value="PIN domain-like"/>
    <property type="match status" value="1"/>
</dbReference>
<dbReference type="Pfam" id="PF01850">
    <property type="entry name" value="PIN"/>
    <property type="match status" value="1"/>
</dbReference>
<accession>A0A7Y0AFV2</accession>
<organism evidence="2 3">
    <name type="scientific">Hymenobacter polaris</name>
    <dbReference type="NCBI Taxonomy" id="2682546"/>
    <lineage>
        <taxon>Bacteria</taxon>
        <taxon>Pseudomonadati</taxon>
        <taxon>Bacteroidota</taxon>
        <taxon>Cytophagia</taxon>
        <taxon>Cytophagales</taxon>
        <taxon>Hymenobacteraceae</taxon>
        <taxon>Hymenobacter</taxon>
    </lineage>
</organism>
<reference evidence="2 3" key="1">
    <citation type="submission" date="2020-04" db="EMBL/GenBank/DDBJ databases">
        <title>Hymenobacter polaris sp. nov., isolated from Arctic soil.</title>
        <authorList>
            <person name="Dahal R.H."/>
        </authorList>
    </citation>
    <scope>NUCLEOTIDE SEQUENCE [LARGE SCALE GENOMIC DNA]</scope>
    <source>
        <strain evidence="2 3">RP-2-7</strain>
    </source>
</reference>
<feature type="domain" description="PIN" evidence="1">
    <location>
        <begin position="4"/>
        <end position="125"/>
    </location>
</feature>
<dbReference type="AlphaFoldDB" id="A0A7Y0AFV2"/>
<dbReference type="Proteomes" id="UP000559626">
    <property type="component" value="Unassembled WGS sequence"/>
</dbReference>
<dbReference type="PANTHER" id="PTHR36173:SF2">
    <property type="entry name" value="RIBONUCLEASE VAPC16"/>
    <property type="match status" value="1"/>
</dbReference>
<comment type="caution">
    <text evidence="2">The sequence shown here is derived from an EMBL/GenBank/DDBJ whole genome shotgun (WGS) entry which is preliminary data.</text>
</comment>
<dbReference type="InterPro" id="IPR029060">
    <property type="entry name" value="PIN-like_dom_sf"/>
</dbReference>
<proteinExistence type="predicted"/>
<evidence type="ECO:0000313" key="3">
    <source>
        <dbReference type="Proteomes" id="UP000559626"/>
    </source>
</evidence>
<dbReference type="RefSeq" id="WP_169532064.1">
    <property type="nucleotide sequence ID" value="NZ_JABBGH010000002.1"/>
</dbReference>
<keyword evidence="3" id="KW-1185">Reference proteome</keyword>
<dbReference type="InterPro" id="IPR052919">
    <property type="entry name" value="TA_system_RNase"/>
</dbReference>
<name>A0A7Y0AFV2_9BACT</name>
<dbReference type="PANTHER" id="PTHR36173">
    <property type="entry name" value="RIBONUCLEASE VAPC16-RELATED"/>
    <property type="match status" value="1"/>
</dbReference>
<evidence type="ECO:0000259" key="1">
    <source>
        <dbReference type="Pfam" id="PF01850"/>
    </source>
</evidence>
<dbReference type="Gene3D" id="3.40.50.1010">
    <property type="entry name" value="5'-nuclease"/>
    <property type="match status" value="1"/>
</dbReference>